<keyword evidence="2" id="KW-0489">Methyltransferase</keyword>
<dbReference type="GO" id="GO:0008168">
    <property type="term" value="F:methyltransferase activity"/>
    <property type="evidence" value="ECO:0007669"/>
    <property type="project" value="UniProtKB-KW"/>
</dbReference>
<evidence type="ECO:0000256" key="5">
    <source>
        <dbReference type="ARBA" id="ARBA00023098"/>
    </source>
</evidence>
<evidence type="ECO:0000256" key="1">
    <source>
        <dbReference type="ARBA" id="ARBA00010815"/>
    </source>
</evidence>
<protein>
    <submittedName>
        <fullName evidence="6">Cyclopropane-fatty-acyl-phospholipid synthase</fullName>
    </submittedName>
</protein>
<gene>
    <name evidence="6" type="ORF">LAESUDRAFT_763296</name>
</gene>
<dbReference type="Proteomes" id="UP000076871">
    <property type="component" value="Unassembled WGS sequence"/>
</dbReference>
<dbReference type="PANTHER" id="PTHR43667">
    <property type="entry name" value="CYCLOPROPANE-FATTY-ACYL-PHOSPHOLIPID SYNTHASE"/>
    <property type="match status" value="1"/>
</dbReference>
<dbReference type="Gene3D" id="3.40.50.150">
    <property type="entry name" value="Vaccinia Virus protein VP39"/>
    <property type="match status" value="1"/>
</dbReference>
<evidence type="ECO:0000256" key="3">
    <source>
        <dbReference type="ARBA" id="ARBA00022679"/>
    </source>
</evidence>
<dbReference type="SUPFAM" id="SSF53335">
    <property type="entry name" value="S-adenosyl-L-methionine-dependent methyltransferases"/>
    <property type="match status" value="1"/>
</dbReference>
<dbReference type="InterPro" id="IPR050723">
    <property type="entry name" value="CFA/CMAS"/>
</dbReference>
<keyword evidence="3" id="KW-0808">Transferase</keyword>
<proteinExistence type="inferred from homology"/>
<organism evidence="6 7">
    <name type="scientific">Laetiporus sulphureus 93-53</name>
    <dbReference type="NCBI Taxonomy" id="1314785"/>
    <lineage>
        <taxon>Eukaryota</taxon>
        <taxon>Fungi</taxon>
        <taxon>Dikarya</taxon>
        <taxon>Basidiomycota</taxon>
        <taxon>Agaricomycotina</taxon>
        <taxon>Agaricomycetes</taxon>
        <taxon>Polyporales</taxon>
        <taxon>Laetiporus</taxon>
    </lineage>
</organism>
<dbReference type="InParanoid" id="A0A165BXW6"/>
<evidence type="ECO:0000313" key="6">
    <source>
        <dbReference type="EMBL" id="KZT01849.1"/>
    </source>
</evidence>
<dbReference type="AlphaFoldDB" id="A0A165BXW6"/>
<sequence length="448" mass="50716">MTSLSLTSALSSYSINSRSLLASFARSSVLSVLEDAVKTGYLEIEEGLDFYRFGSHNKCDHAVRFKVTDEAFWTRVLVSGDIGFGEAYMLGEVEADDAYETIQFFIDNLSGVSKVSSLYGRAAATVTGWTNALLGQTHSRARLNVIAHYDLSNELFKAFLSEEMMYSCALWSDEEGGVDGDFDIDMKSDGLEKAQLRKLHYVCKQARLRPGHRVLEFGTGWGGFAILAASSYGVEVDTLTLSIEQKTLAEERIREAGLQDRIRVHLLDYRNIPAEFEHAFDAFVSIEMIEHVGPKHYQEYFKILDFALKPRNAAAVVTSSTFPECRYSDYQGIDFGRKYFWPGANLPSASKLVNSAYKAAQGRFTLHSIDNHTAHYPRTFRTWDRRFRANITQDVVSKEFPALRDPVEYKTFMRKWEYYFAYIGAAFLKGYINCHMLTFVRGDDAPTA</sequence>
<comment type="similarity">
    <text evidence="1">Belongs to the CFA/CMAS family.</text>
</comment>
<keyword evidence="5" id="KW-0443">Lipid metabolism</keyword>
<accession>A0A165BXW6</accession>
<keyword evidence="4" id="KW-0949">S-adenosyl-L-methionine</keyword>
<dbReference type="GO" id="GO:0032259">
    <property type="term" value="P:methylation"/>
    <property type="evidence" value="ECO:0007669"/>
    <property type="project" value="UniProtKB-KW"/>
</dbReference>
<name>A0A165BXW6_9APHY</name>
<dbReference type="GO" id="GO:0008610">
    <property type="term" value="P:lipid biosynthetic process"/>
    <property type="evidence" value="ECO:0007669"/>
    <property type="project" value="InterPro"/>
</dbReference>
<dbReference type="InterPro" id="IPR029063">
    <property type="entry name" value="SAM-dependent_MTases_sf"/>
</dbReference>
<evidence type="ECO:0000256" key="2">
    <source>
        <dbReference type="ARBA" id="ARBA00022603"/>
    </source>
</evidence>
<reference evidence="6 7" key="1">
    <citation type="journal article" date="2016" name="Mol. Biol. Evol.">
        <title>Comparative Genomics of Early-Diverging Mushroom-Forming Fungi Provides Insights into the Origins of Lignocellulose Decay Capabilities.</title>
        <authorList>
            <person name="Nagy L.G."/>
            <person name="Riley R."/>
            <person name="Tritt A."/>
            <person name="Adam C."/>
            <person name="Daum C."/>
            <person name="Floudas D."/>
            <person name="Sun H."/>
            <person name="Yadav J.S."/>
            <person name="Pangilinan J."/>
            <person name="Larsson K.H."/>
            <person name="Matsuura K."/>
            <person name="Barry K."/>
            <person name="Labutti K."/>
            <person name="Kuo R."/>
            <person name="Ohm R.A."/>
            <person name="Bhattacharya S.S."/>
            <person name="Shirouzu T."/>
            <person name="Yoshinaga Y."/>
            <person name="Martin F.M."/>
            <person name="Grigoriev I.V."/>
            <person name="Hibbett D.S."/>
        </authorList>
    </citation>
    <scope>NUCLEOTIDE SEQUENCE [LARGE SCALE GENOMIC DNA]</scope>
    <source>
        <strain evidence="6 7">93-53</strain>
    </source>
</reference>
<dbReference type="STRING" id="1314785.A0A165BXW6"/>
<dbReference type="Pfam" id="PF02353">
    <property type="entry name" value="CMAS"/>
    <property type="match status" value="1"/>
</dbReference>
<evidence type="ECO:0000256" key="4">
    <source>
        <dbReference type="ARBA" id="ARBA00022691"/>
    </source>
</evidence>
<keyword evidence="7" id="KW-1185">Reference proteome</keyword>
<dbReference type="PIRSF" id="PIRSF003085">
    <property type="entry name" value="CMAS"/>
    <property type="match status" value="1"/>
</dbReference>
<dbReference type="PANTHER" id="PTHR43667:SF2">
    <property type="entry name" value="FATTY ACID C-METHYL TRANSFERASE"/>
    <property type="match status" value="1"/>
</dbReference>
<dbReference type="EMBL" id="KV427658">
    <property type="protein sequence ID" value="KZT01849.1"/>
    <property type="molecule type" value="Genomic_DNA"/>
</dbReference>
<dbReference type="CDD" id="cd02440">
    <property type="entry name" value="AdoMet_MTases"/>
    <property type="match status" value="1"/>
</dbReference>
<dbReference type="RefSeq" id="XP_040759589.1">
    <property type="nucleotide sequence ID" value="XM_040913229.1"/>
</dbReference>
<dbReference type="InterPro" id="IPR003333">
    <property type="entry name" value="CMAS"/>
</dbReference>
<dbReference type="OrthoDB" id="8300214at2759"/>
<dbReference type="GeneID" id="63830257"/>
<evidence type="ECO:0000313" key="7">
    <source>
        <dbReference type="Proteomes" id="UP000076871"/>
    </source>
</evidence>